<dbReference type="InterPro" id="IPR013216">
    <property type="entry name" value="Methyltransf_11"/>
</dbReference>
<comment type="caution">
    <text evidence="2">The sequence shown here is derived from an EMBL/GenBank/DDBJ whole genome shotgun (WGS) entry which is preliminary data.</text>
</comment>
<dbReference type="Gene3D" id="3.40.50.150">
    <property type="entry name" value="Vaccinia Virus protein VP39"/>
    <property type="match status" value="1"/>
</dbReference>
<dbReference type="RefSeq" id="WP_193719432.1">
    <property type="nucleotide sequence ID" value="NZ_JACSPN010000007.1"/>
</dbReference>
<keyword evidence="2" id="KW-0489">Methyltransferase</keyword>
<evidence type="ECO:0000313" key="2">
    <source>
        <dbReference type="EMBL" id="MBE7700138.1"/>
    </source>
</evidence>
<dbReference type="Proteomes" id="UP000822993">
    <property type="component" value="Unassembled WGS sequence"/>
</dbReference>
<evidence type="ECO:0000313" key="3">
    <source>
        <dbReference type="Proteomes" id="UP000822993"/>
    </source>
</evidence>
<dbReference type="AlphaFoldDB" id="A0A9D5U8J9"/>
<organism evidence="2 3">
    <name type="scientific">Oerskovia douganii</name>
    <dbReference type="NCBI Taxonomy" id="2762210"/>
    <lineage>
        <taxon>Bacteria</taxon>
        <taxon>Bacillati</taxon>
        <taxon>Actinomycetota</taxon>
        <taxon>Actinomycetes</taxon>
        <taxon>Micrococcales</taxon>
        <taxon>Cellulomonadaceae</taxon>
        <taxon>Oerskovia</taxon>
    </lineage>
</organism>
<dbReference type="GO" id="GO:0032259">
    <property type="term" value="P:methylation"/>
    <property type="evidence" value="ECO:0007669"/>
    <property type="project" value="UniProtKB-KW"/>
</dbReference>
<sequence length="266" mass="28133">MSIEPALDPEILDFYTDHYREDARLHGSAQGRLELLRTRELLGRFLPSPPGRVVDVGGATGVHAAWLVGAGFDVDLLDPVPSHVAQAAEVPGVRARVGDARDLPFEDAVADVVLLLGPLYHLTVGADRLLALREAARVVRPGGVVVVAGISRYAGLLERAAIGGITDEVESSIRRAIETGVHDPRAGFTTAYFHRPDELAQEMSEAGLVEVAVFGVEGPSTPALDNLPLDQAEPLLGSAVRAARLVESDPALIAASPHFLGFGRVG</sequence>
<dbReference type="GO" id="GO:0008757">
    <property type="term" value="F:S-adenosylmethionine-dependent methyltransferase activity"/>
    <property type="evidence" value="ECO:0007669"/>
    <property type="project" value="InterPro"/>
</dbReference>
<dbReference type="SUPFAM" id="SSF53335">
    <property type="entry name" value="S-adenosyl-L-methionine-dependent methyltransferases"/>
    <property type="match status" value="1"/>
</dbReference>
<dbReference type="InterPro" id="IPR029063">
    <property type="entry name" value="SAM-dependent_MTases_sf"/>
</dbReference>
<keyword evidence="3" id="KW-1185">Reference proteome</keyword>
<keyword evidence="2" id="KW-0808">Transferase</keyword>
<dbReference type="EMBL" id="JACSPN010000007">
    <property type="protein sequence ID" value="MBE7700138.1"/>
    <property type="molecule type" value="Genomic_DNA"/>
</dbReference>
<feature type="domain" description="Methyltransferase type 11" evidence="1">
    <location>
        <begin position="54"/>
        <end position="147"/>
    </location>
</feature>
<reference evidence="2 3" key="1">
    <citation type="submission" date="2020-08" db="EMBL/GenBank/DDBJ databases">
        <title>A Genomic Blueprint of the Chicken Gut Microbiome.</title>
        <authorList>
            <person name="Gilroy R."/>
            <person name="Ravi A."/>
            <person name="Getino M."/>
            <person name="Pursley I."/>
            <person name="Horton D.L."/>
            <person name="Alikhan N.-F."/>
            <person name="Baker D."/>
            <person name="Gharbi K."/>
            <person name="Hall N."/>
            <person name="Watson M."/>
            <person name="Adriaenssens E.M."/>
            <person name="Foster-Nyarko E."/>
            <person name="Jarju S."/>
            <person name="Secka A."/>
            <person name="Antonio M."/>
            <person name="Oren A."/>
            <person name="Chaudhuri R."/>
            <person name="La Ragione R.M."/>
            <person name="Hildebrand F."/>
            <person name="Pallen M.J."/>
        </authorList>
    </citation>
    <scope>NUCLEOTIDE SEQUENCE [LARGE SCALE GENOMIC DNA]</scope>
    <source>
        <strain evidence="2 3">Sa1BUA8</strain>
    </source>
</reference>
<accession>A0A9D5U8J9</accession>
<proteinExistence type="predicted"/>
<protein>
    <submittedName>
        <fullName evidence="2">Class I SAM-dependent methyltransferase</fullName>
    </submittedName>
</protein>
<gene>
    <name evidence="2" type="ORF">H9623_07445</name>
</gene>
<evidence type="ECO:0000259" key="1">
    <source>
        <dbReference type="Pfam" id="PF08241"/>
    </source>
</evidence>
<dbReference type="Pfam" id="PF08241">
    <property type="entry name" value="Methyltransf_11"/>
    <property type="match status" value="1"/>
</dbReference>
<name>A0A9D5U8J9_9CELL</name>